<reference evidence="2" key="1">
    <citation type="submission" date="2021-04" db="EMBL/GenBank/DDBJ databases">
        <title>Genome sequence of Woronichinia naegeliana from Washington state freshwater lake bloom.</title>
        <authorList>
            <person name="Dreher T.W."/>
        </authorList>
    </citation>
    <scope>NUCLEOTIDE SEQUENCE</scope>
    <source>
        <strain evidence="2">WA131</strain>
    </source>
</reference>
<dbReference type="SUPFAM" id="SSF140869">
    <property type="entry name" value="GUN4-like"/>
    <property type="match status" value="1"/>
</dbReference>
<dbReference type="PANTHER" id="PTHR34800:SF1">
    <property type="entry name" value="TETRAPYRROLE-BINDING PROTEIN, CHLOROPLASTIC"/>
    <property type="match status" value="1"/>
</dbReference>
<name>A0A977KWK5_9CYAN</name>
<evidence type="ECO:0000259" key="1">
    <source>
        <dbReference type="Pfam" id="PF05419"/>
    </source>
</evidence>
<gene>
    <name evidence="2" type="ORF">KA717_38660</name>
</gene>
<protein>
    <submittedName>
        <fullName evidence="2">GUN4 domain-containing protein</fullName>
    </submittedName>
</protein>
<dbReference type="InterPro" id="IPR008629">
    <property type="entry name" value="GUN4-like"/>
</dbReference>
<accession>A0A977KWK5</accession>
<dbReference type="KEGG" id="wna:KA717_38660"/>
<sequence length="333" mass="37702">MSFSSGVPSSGSIEAGLELKSTFSQLAKNSQVQIEARCYRKGGEGLLVTNPEDALNYALNFPASLRQSPSILQVICKPYQDLLSFPTAEKAIDMMTLQRQKRPLQDLFDIFQQKTKTLAQIDDILLNPMQFHGVEENVLREGKRQLKEQLDKIAESATKYANNPQDISVDSSDFPPISLALPTRRLVELKSGLGIDYTKLSDLLFAKEWLQADIETTELMLKCANREKEGWLDVDSCRNFPQEQLRIIDQLWLKYSQNRFGFSVNKKIWVDNGGKPDGSFNLEIYHKLAEKIAEKIQRGSKSPWPLSFLLDDAQKGHRPSAPFVPVAKLMTFM</sequence>
<dbReference type="EMBL" id="CP073041">
    <property type="protein sequence ID" value="UXE61234.1"/>
    <property type="molecule type" value="Genomic_DNA"/>
</dbReference>
<dbReference type="PANTHER" id="PTHR34800">
    <property type="entry name" value="TETRAPYRROLE-BINDING PROTEIN, CHLOROPLASTIC"/>
    <property type="match status" value="1"/>
</dbReference>
<dbReference type="InterPro" id="IPR037215">
    <property type="entry name" value="GUN4-like_sf"/>
</dbReference>
<dbReference type="CDD" id="cd16383">
    <property type="entry name" value="GUN4"/>
    <property type="match status" value="1"/>
</dbReference>
<dbReference type="Gene3D" id="1.25.40.620">
    <property type="match status" value="1"/>
</dbReference>
<evidence type="ECO:0000313" key="2">
    <source>
        <dbReference type="EMBL" id="UXE61234.1"/>
    </source>
</evidence>
<dbReference type="Proteomes" id="UP001065613">
    <property type="component" value="Chromosome"/>
</dbReference>
<organism evidence="2">
    <name type="scientific">Woronichinia naegeliana WA131</name>
    <dbReference type="NCBI Taxonomy" id="2824559"/>
    <lineage>
        <taxon>Bacteria</taxon>
        <taxon>Bacillati</taxon>
        <taxon>Cyanobacteriota</taxon>
        <taxon>Cyanophyceae</taxon>
        <taxon>Synechococcales</taxon>
        <taxon>Coelosphaeriaceae</taxon>
        <taxon>Woronichinia</taxon>
    </lineage>
</organism>
<dbReference type="AlphaFoldDB" id="A0A977KWK5"/>
<proteinExistence type="predicted"/>
<feature type="domain" description="GUN4-like" evidence="1">
    <location>
        <begin position="193"/>
        <end position="321"/>
    </location>
</feature>
<dbReference type="Pfam" id="PF05419">
    <property type="entry name" value="GUN4"/>
    <property type="match status" value="1"/>
</dbReference>
<dbReference type="GO" id="GO:0046906">
    <property type="term" value="F:tetrapyrrole binding"/>
    <property type="evidence" value="ECO:0007669"/>
    <property type="project" value="TreeGrafter"/>
</dbReference>